<reference evidence="1 2" key="1">
    <citation type="submission" date="2010-12" db="EMBL/GenBank/DDBJ databases">
        <authorList>
            <person name="Muzny D."/>
            <person name="Qin X."/>
            <person name="Deng J."/>
            <person name="Jiang H."/>
            <person name="Liu Y."/>
            <person name="Qu J."/>
            <person name="Song X.-Z."/>
            <person name="Zhang L."/>
            <person name="Thornton R."/>
            <person name="Coyle M."/>
            <person name="Francisco L."/>
            <person name="Jackson L."/>
            <person name="Javaid M."/>
            <person name="Korchina V."/>
            <person name="Kovar C."/>
            <person name="Mata R."/>
            <person name="Mathew T."/>
            <person name="Ngo R."/>
            <person name="Nguyen L."/>
            <person name="Nguyen N."/>
            <person name="Okwuonu G."/>
            <person name="Ongeri F."/>
            <person name="Pham C."/>
            <person name="Simmons D."/>
            <person name="Wilczek-Boney K."/>
            <person name="Hale W."/>
            <person name="Jakkamsetti A."/>
            <person name="Pham P."/>
            <person name="Ruth R."/>
            <person name="San Lucas F."/>
            <person name="Warren J."/>
            <person name="Zhang J."/>
            <person name="Zhao Z."/>
            <person name="Zhou C."/>
            <person name="Zhu D."/>
            <person name="Lee S."/>
            <person name="Bess C."/>
            <person name="Blankenburg K."/>
            <person name="Forbes L."/>
            <person name="Fu Q."/>
            <person name="Gubbala S."/>
            <person name="Hirani K."/>
            <person name="Jayaseelan J.C."/>
            <person name="Lara F."/>
            <person name="Munidasa M."/>
            <person name="Palculict T."/>
            <person name="Patil S."/>
            <person name="Pu L.-L."/>
            <person name="Saada N."/>
            <person name="Tang L."/>
            <person name="Weissenberger G."/>
            <person name="Zhu Y."/>
            <person name="Hemphill L."/>
            <person name="Shang Y."/>
            <person name="Youmans B."/>
            <person name="Ayvaz T."/>
            <person name="Ross M."/>
            <person name="Santibanez J."/>
            <person name="Aqrawi P."/>
            <person name="Gross S."/>
            <person name="Joshi V."/>
            <person name="Fowler G."/>
            <person name="Nazareth L."/>
            <person name="Reid J."/>
            <person name="Worley K."/>
            <person name="Petrosino J."/>
            <person name="Highlander S."/>
            <person name="Gibbs R."/>
        </authorList>
    </citation>
    <scope>NUCLEOTIDE SEQUENCE [LARGE SCALE GENOMIC DNA]</scope>
    <source>
        <strain evidence="1 2">ATCC 700641</strain>
    </source>
</reference>
<dbReference type="HOGENOM" id="CLU_2994566_0_0_9"/>
<organism evidence="1 2">
    <name type="scientific">Streptococcus australis ATCC 700641</name>
    <dbReference type="NCBI Taxonomy" id="888833"/>
    <lineage>
        <taxon>Bacteria</taxon>
        <taxon>Bacillati</taxon>
        <taxon>Bacillota</taxon>
        <taxon>Bacilli</taxon>
        <taxon>Lactobacillales</taxon>
        <taxon>Streptococcaceae</taxon>
        <taxon>Streptococcus</taxon>
    </lineage>
</organism>
<proteinExistence type="predicted"/>
<keyword evidence="2" id="KW-1185">Reference proteome</keyword>
<sequence length="57" mass="6935">MNYRRDGEKVLDALSFLVQIKLFVKPGLTQLDFRYFQFSFISTIIKIQLFSYFKKYE</sequence>
<accession>E7S7K4</accession>
<name>E7S7K4_9STRE</name>
<dbReference type="AlphaFoldDB" id="E7S7K4"/>
<comment type="caution">
    <text evidence="1">The sequence shown here is derived from an EMBL/GenBank/DDBJ whole genome shotgun (WGS) entry which is preliminary data.</text>
</comment>
<dbReference type="Proteomes" id="UP000002814">
    <property type="component" value="Unassembled WGS sequence"/>
</dbReference>
<evidence type="ECO:0000313" key="1">
    <source>
        <dbReference type="EMBL" id="EFW00448.1"/>
    </source>
</evidence>
<protein>
    <submittedName>
        <fullName evidence="1">Uncharacterized protein</fullName>
    </submittedName>
</protein>
<dbReference type="EMBL" id="AEQR01000001">
    <property type="protein sequence ID" value="EFW00448.1"/>
    <property type="molecule type" value="Genomic_DNA"/>
</dbReference>
<dbReference type="PATRIC" id="fig|888833.12.peg.1616"/>
<gene>
    <name evidence="1" type="ORF">HMPREF9421_0039</name>
</gene>
<evidence type="ECO:0000313" key="2">
    <source>
        <dbReference type="Proteomes" id="UP000002814"/>
    </source>
</evidence>